<protein>
    <recommendedName>
        <fullName evidence="3">Pyrrolo-quinoline quinone repeat domain-containing protein</fullName>
    </recommendedName>
</protein>
<feature type="signal peptide" evidence="2">
    <location>
        <begin position="1"/>
        <end position="23"/>
    </location>
</feature>
<gene>
    <name evidence="4" type="ORF">GCM10009811_30100</name>
</gene>
<comment type="caution">
    <text evidence="4">The sequence shown here is derived from an EMBL/GenBank/DDBJ whole genome shotgun (WGS) entry which is preliminary data.</text>
</comment>
<reference evidence="5" key="1">
    <citation type="journal article" date="2019" name="Int. J. Syst. Evol. Microbiol.">
        <title>The Global Catalogue of Microorganisms (GCM) 10K type strain sequencing project: providing services to taxonomists for standard genome sequencing and annotation.</title>
        <authorList>
            <consortium name="The Broad Institute Genomics Platform"/>
            <consortium name="The Broad Institute Genome Sequencing Center for Infectious Disease"/>
            <person name="Wu L."/>
            <person name="Ma J."/>
        </authorList>
    </citation>
    <scope>NUCLEOTIDE SEQUENCE [LARGE SCALE GENOMIC DNA]</scope>
    <source>
        <strain evidence="5">JCM 15592</strain>
    </source>
</reference>
<proteinExistence type="predicted"/>
<dbReference type="InterPro" id="IPR015943">
    <property type="entry name" value="WD40/YVTN_repeat-like_dom_sf"/>
</dbReference>
<feature type="region of interest" description="Disordered" evidence="1">
    <location>
        <begin position="187"/>
        <end position="209"/>
    </location>
</feature>
<keyword evidence="2" id="KW-0732">Signal</keyword>
<dbReference type="InterPro" id="IPR002372">
    <property type="entry name" value="PQQ_rpt_dom"/>
</dbReference>
<dbReference type="Gene3D" id="2.130.10.10">
    <property type="entry name" value="YVTN repeat-like/Quinoprotein amine dehydrogenase"/>
    <property type="match status" value="1"/>
</dbReference>
<accession>A0ABP4YD44</accession>
<organism evidence="4 5">
    <name type="scientific">Nostocoides veronense</name>
    <dbReference type="NCBI Taxonomy" id="330836"/>
    <lineage>
        <taxon>Bacteria</taxon>
        <taxon>Bacillati</taxon>
        <taxon>Actinomycetota</taxon>
        <taxon>Actinomycetes</taxon>
        <taxon>Micrococcales</taxon>
        <taxon>Intrasporangiaceae</taxon>
        <taxon>Nostocoides</taxon>
    </lineage>
</organism>
<feature type="domain" description="Pyrrolo-quinoline quinone repeat" evidence="3">
    <location>
        <begin position="304"/>
        <end position="398"/>
    </location>
</feature>
<keyword evidence="5" id="KW-1185">Reference proteome</keyword>
<evidence type="ECO:0000313" key="5">
    <source>
        <dbReference type="Proteomes" id="UP001499938"/>
    </source>
</evidence>
<dbReference type="SUPFAM" id="SSF50969">
    <property type="entry name" value="YVTN repeat-like/Quinoprotein amine dehydrogenase"/>
    <property type="match status" value="1"/>
</dbReference>
<dbReference type="Proteomes" id="UP001499938">
    <property type="component" value="Unassembled WGS sequence"/>
</dbReference>
<dbReference type="InterPro" id="IPR011044">
    <property type="entry name" value="Quino_amine_DH_bsu"/>
</dbReference>
<evidence type="ECO:0000256" key="2">
    <source>
        <dbReference type="SAM" id="SignalP"/>
    </source>
</evidence>
<feature type="chain" id="PRO_5046060564" description="Pyrrolo-quinoline quinone repeat domain-containing protein" evidence="2">
    <location>
        <begin position="24"/>
        <end position="588"/>
    </location>
</feature>
<dbReference type="Pfam" id="PF13360">
    <property type="entry name" value="PQQ_2"/>
    <property type="match status" value="1"/>
</dbReference>
<evidence type="ECO:0000256" key="1">
    <source>
        <dbReference type="SAM" id="MobiDB-lite"/>
    </source>
</evidence>
<evidence type="ECO:0000259" key="3">
    <source>
        <dbReference type="Pfam" id="PF13360"/>
    </source>
</evidence>
<sequence length="588" mass="60002">MPAANAFLVLALTATGISSTYIARTAAPNPPAARFFTTDPAWSVHTPGSGTPDWVASAVRAPGLEFVGSLPPVMANAVREVAARHTDSAVWTSVTTLRHRDGQHYNIPEVFVASSEGIVQPIAPSTLPLPLLYQPAIQVLPARIAMGEKWSQLGRSSYAGIEITSYTAESEITKVGNDGCVEVRSRTTLTPTDDGSDLGATPLDDTNTTTYCPGEWSVRTTGGSGDQQTVDAADAVATMADFAAPQANTGSDLAVGTDTLFTRPTPGAASTDPLVMPSANVVLDAEGASQVMSAVVADGPLAFPVWRVPAAAPFIAAPIQAGKFAVLADSAGVVTGVEPATGFVHWQVRLDKTIRKLATEPEGRLVGVLDALGRITVLDVETGTRVAQVQGAANDRGLAMPDGGLVVSGGEGGLRGVRIAASSAADSVTFTTGEALLAGPVVTNGRLVVATDRGEVVASSLAGDELARRYVGFTAVDALTAGDGVVAIAARGRITVLDDALNITGQQGGSADALTVGTSADGKPVVTATAADGTLRVFGRDGQLVWRGHATVQTPTGPSVLKAAAQTVDGVTYVSSATGVERFAGDSR</sequence>
<name>A0ABP4YD44_9MICO</name>
<evidence type="ECO:0000313" key="4">
    <source>
        <dbReference type="EMBL" id="GAA1804496.1"/>
    </source>
</evidence>
<dbReference type="EMBL" id="BAAAPO010000046">
    <property type="protein sequence ID" value="GAA1804496.1"/>
    <property type="molecule type" value="Genomic_DNA"/>
</dbReference>